<dbReference type="InterPro" id="IPR000468">
    <property type="entry name" value="Barstar"/>
</dbReference>
<dbReference type="HOGENOM" id="CLU_1691650_0_0_4"/>
<keyword evidence="5" id="KW-1185">Reference proteome</keyword>
<reference key="1">
    <citation type="submission" date="2011-09" db="EMBL/GenBank/DDBJ databases">
        <title>Genomic characterization of the Taylorella genus.</title>
        <authorList>
            <person name="Hebert L."/>
            <person name="Moumen B."/>
            <person name="Pons N."/>
            <person name="Duquesne F."/>
            <person name="Breuil M.-F."/>
            <person name="Goux D."/>
            <person name="Batto J.-M."/>
            <person name="Renault P."/>
            <person name="Laugier C."/>
            <person name="Petry S."/>
        </authorList>
    </citation>
    <scope>NUCLEOTIDE SEQUENCE</scope>
    <source>
        <strain>MCE3</strain>
    </source>
</reference>
<gene>
    <name evidence="4" type="ordered locus">TASI_1330</name>
</gene>
<evidence type="ECO:0000259" key="3">
    <source>
        <dbReference type="Pfam" id="PF01337"/>
    </source>
</evidence>
<feature type="region of interest" description="Disordered" evidence="2">
    <location>
        <begin position="139"/>
        <end position="160"/>
    </location>
</feature>
<evidence type="ECO:0000313" key="5">
    <source>
        <dbReference type="Proteomes" id="UP000009284"/>
    </source>
</evidence>
<reference evidence="4 5" key="2">
    <citation type="journal article" date="2012" name="PLoS ONE">
        <title>Genomic characterization of the taylorella genus.</title>
        <authorList>
            <person name="Hebert L."/>
            <person name="Moumen B."/>
            <person name="Pons N."/>
            <person name="Duquesne F."/>
            <person name="Breuil M.F."/>
            <person name="Goux D."/>
            <person name="Batto J.M."/>
            <person name="Laugier C."/>
            <person name="Renault P."/>
            <person name="Petry S."/>
        </authorList>
    </citation>
    <scope>NUCLEOTIDE SEQUENCE [LARGE SCALE GENOMIC DNA]</scope>
    <source>
        <strain evidence="4 5">MCE3</strain>
    </source>
</reference>
<dbReference type="Proteomes" id="UP000009284">
    <property type="component" value="Chromosome"/>
</dbReference>
<dbReference type="eggNOG" id="COG2732">
    <property type="taxonomic scope" value="Bacteria"/>
</dbReference>
<name>G4QCA4_TAYAM</name>
<organism evidence="4 5">
    <name type="scientific">Taylorella asinigenitalis (strain MCE3)</name>
    <dbReference type="NCBI Taxonomy" id="1008459"/>
    <lineage>
        <taxon>Bacteria</taxon>
        <taxon>Pseudomonadati</taxon>
        <taxon>Pseudomonadota</taxon>
        <taxon>Betaproteobacteria</taxon>
        <taxon>Burkholderiales</taxon>
        <taxon>Alcaligenaceae</taxon>
        <taxon>Taylorella</taxon>
    </lineage>
</organism>
<dbReference type="OrthoDB" id="5295683at2"/>
<dbReference type="RefSeq" id="WP_014111967.1">
    <property type="nucleotide sequence ID" value="NC_016043.1"/>
</dbReference>
<dbReference type="InterPro" id="IPR035905">
    <property type="entry name" value="Barstar-like_sf"/>
</dbReference>
<evidence type="ECO:0000313" key="4">
    <source>
        <dbReference type="EMBL" id="AEP37073.1"/>
    </source>
</evidence>
<evidence type="ECO:0000256" key="2">
    <source>
        <dbReference type="SAM" id="MobiDB-lite"/>
    </source>
</evidence>
<dbReference type="AlphaFoldDB" id="G4QCA4"/>
<evidence type="ECO:0000256" key="1">
    <source>
        <dbReference type="ARBA" id="ARBA00006845"/>
    </source>
</evidence>
<sequence>MVKKVDFSKVMSKSAELPASYLESKDEIFEAASNAGLSCYECDCSRARNLSAILRAISKSVDYPVFFGKDLDALADCLTETLDEQEIGYVLWFTQLHTGDPELSSDTKQIIKILKETCSYAKKINKTFIFFIDHAGQHSAPEPGVEPERYAGNFTEDDSE</sequence>
<dbReference type="EMBL" id="CP003059">
    <property type="protein sequence ID" value="AEP37073.1"/>
    <property type="molecule type" value="Genomic_DNA"/>
</dbReference>
<dbReference type="SUPFAM" id="SSF52038">
    <property type="entry name" value="Barstar-related"/>
    <property type="match status" value="1"/>
</dbReference>
<protein>
    <recommendedName>
        <fullName evidence="3">Barstar (barnase inhibitor) domain-containing protein</fullName>
    </recommendedName>
</protein>
<comment type="similarity">
    <text evidence="1">Belongs to the barstar family.</text>
</comment>
<feature type="domain" description="Barstar (barnase inhibitor)" evidence="3">
    <location>
        <begin position="40"/>
        <end position="132"/>
    </location>
</feature>
<dbReference type="Pfam" id="PF01337">
    <property type="entry name" value="Barstar"/>
    <property type="match status" value="1"/>
</dbReference>
<dbReference type="KEGG" id="tas:TASI_1330"/>
<accession>G4QCA4</accession>
<dbReference type="Gene3D" id="3.30.370.10">
    <property type="entry name" value="Barstar-like"/>
    <property type="match status" value="1"/>
</dbReference>
<dbReference type="STRING" id="1008459.TASI_1330"/>
<proteinExistence type="inferred from homology"/>